<keyword evidence="3" id="KW-1185">Reference proteome</keyword>
<sequence>MNLILLLSALLSALSGTGGVRAPVTPAALSSSVASAVKATAVKRLQVAARPAQVFGGPAKSVVPTESAFVLADLVPAFASRRRE</sequence>
<dbReference type="KEGG" id="spai:FPZ24_09335"/>
<name>A0A5B8LH40_9SPHN</name>
<proteinExistence type="predicted"/>
<dbReference type="Proteomes" id="UP000315673">
    <property type="component" value="Chromosome"/>
</dbReference>
<feature type="signal peptide" evidence="1">
    <location>
        <begin position="1"/>
        <end position="22"/>
    </location>
</feature>
<protein>
    <submittedName>
        <fullName evidence="2">Uncharacterized protein</fullName>
    </submittedName>
</protein>
<organism evidence="2 3">
    <name type="scientific">Sphingomonas panacisoli</name>
    <dbReference type="NCBI Taxonomy" id="1813879"/>
    <lineage>
        <taxon>Bacteria</taxon>
        <taxon>Pseudomonadati</taxon>
        <taxon>Pseudomonadota</taxon>
        <taxon>Alphaproteobacteria</taxon>
        <taxon>Sphingomonadales</taxon>
        <taxon>Sphingomonadaceae</taxon>
        <taxon>Sphingomonas</taxon>
    </lineage>
</organism>
<dbReference type="EMBL" id="CP042306">
    <property type="protein sequence ID" value="QDZ07668.1"/>
    <property type="molecule type" value="Genomic_DNA"/>
</dbReference>
<evidence type="ECO:0000313" key="3">
    <source>
        <dbReference type="Proteomes" id="UP000315673"/>
    </source>
</evidence>
<gene>
    <name evidence="2" type="ORF">FPZ24_09335</name>
</gene>
<evidence type="ECO:0000313" key="2">
    <source>
        <dbReference type="EMBL" id="QDZ07668.1"/>
    </source>
</evidence>
<reference evidence="2 3" key="1">
    <citation type="submission" date="2019-07" db="EMBL/GenBank/DDBJ databases">
        <title>Full genome sequence of Sphingomonas sp. 4R-6-7(HKS19).</title>
        <authorList>
            <person name="Im W.-T."/>
        </authorList>
    </citation>
    <scope>NUCLEOTIDE SEQUENCE [LARGE SCALE GENOMIC DNA]</scope>
    <source>
        <strain evidence="2 3">HKS19</strain>
    </source>
</reference>
<keyword evidence="1" id="KW-0732">Signal</keyword>
<feature type="chain" id="PRO_5022842432" evidence="1">
    <location>
        <begin position="23"/>
        <end position="84"/>
    </location>
</feature>
<accession>A0A5B8LH40</accession>
<dbReference type="AlphaFoldDB" id="A0A5B8LH40"/>
<evidence type="ECO:0000256" key="1">
    <source>
        <dbReference type="SAM" id="SignalP"/>
    </source>
</evidence>
<dbReference type="RefSeq" id="WP_146571370.1">
    <property type="nucleotide sequence ID" value="NZ_CP042306.1"/>
</dbReference>